<comment type="catalytic activity">
    <reaction evidence="6">
        <text>Exonucleolytic cleavage in either 5'- to 3'- or 3'- to 5'-direction to yield nucleoside 5'-phosphates.</text>
        <dbReference type="EC" id="3.1.11.6"/>
    </reaction>
</comment>
<evidence type="ECO:0000256" key="2">
    <source>
        <dbReference type="ARBA" id="ARBA00022490"/>
    </source>
</evidence>
<keyword evidence="5 6" id="KW-0269">Exonuclease</keyword>
<gene>
    <name evidence="6 7" type="primary">xseB</name>
    <name evidence="7" type="ORF">NKE59_01760</name>
</gene>
<dbReference type="EMBL" id="CP099959">
    <property type="protein sequence ID" value="XCC58040.1"/>
    <property type="molecule type" value="Genomic_DNA"/>
</dbReference>
<dbReference type="GO" id="GO:0006308">
    <property type="term" value="P:DNA catabolic process"/>
    <property type="evidence" value="ECO:0007669"/>
    <property type="project" value="UniProtKB-UniRule"/>
</dbReference>
<dbReference type="InterPro" id="IPR037004">
    <property type="entry name" value="Exonuc_VII_ssu_sf"/>
</dbReference>
<comment type="similarity">
    <text evidence="1 6">Belongs to the XseB family.</text>
</comment>
<keyword evidence="3 6" id="KW-0540">Nuclease</keyword>
<keyword evidence="2 6" id="KW-0963">Cytoplasm</keyword>
<dbReference type="AlphaFoldDB" id="A0AAU8A3N8"/>
<accession>A0AAU8A3N8</accession>
<proteinExistence type="inferred from homology"/>
<dbReference type="GO" id="GO:0009318">
    <property type="term" value="C:exodeoxyribonuclease VII complex"/>
    <property type="evidence" value="ECO:0007669"/>
    <property type="project" value="UniProtKB-UniRule"/>
</dbReference>
<dbReference type="GO" id="GO:0005829">
    <property type="term" value="C:cytosol"/>
    <property type="evidence" value="ECO:0007669"/>
    <property type="project" value="TreeGrafter"/>
</dbReference>
<comment type="function">
    <text evidence="6">Bidirectionally degrades single-stranded DNA into large acid-insoluble oligonucleotides, which are then degraded further into small acid-soluble oligonucleotides.</text>
</comment>
<dbReference type="PANTHER" id="PTHR34137:SF1">
    <property type="entry name" value="EXODEOXYRIBONUCLEASE 7 SMALL SUBUNIT"/>
    <property type="match status" value="1"/>
</dbReference>
<dbReference type="EC" id="3.1.11.6" evidence="6"/>
<dbReference type="Gene3D" id="1.10.287.1040">
    <property type="entry name" value="Exonuclease VII, small subunit"/>
    <property type="match status" value="1"/>
</dbReference>
<dbReference type="InterPro" id="IPR003761">
    <property type="entry name" value="Exonuc_VII_S"/>
</dbReference>
<evidence type="ECO:0000256" key="3">
    <source>
        <dbReference type="ARBA" id="ARBA00022722"/>
    </source>
</evidence>
<dbReference type="SUPFAM" id="SSF116842">
    <property type="entry name" value="XseB-like"/>
    <property type="match status" value="1"/>
</dbReference>
<comment type="subcellular location">
    <subcellularLocation>
        <location evidence="6">Cytoplasm</location>
    </subcellularLocation>
</comment>
<evidence type="ECO:0000256" key="6">
    <source>
        <dbReference type="HAMAP-Rule" id="MF_00337"/>
    </source>
</evidence>
<evidence type="ECO:0000256" key="4">
    <source>
        <dbReference type="ARBA" id="ARBA00022801"/>
    </source>
</evidence>
<dbReference type="PANTHER" id="PTHR34137">
    <property type="entry name" value="EXODEOXYRIBONUCLEASE 7 SMALL SUBUNIT"/>
    <property type="match status" value="1"/>
</dbReference>
<name>A0AAU8A3N8_9BURK</name>
<dbReference type="Pfam" id="PF02609">
    <property type="entry name" value="Exonuc_VII_S"/>
    <property type="match status" value="1"/>
</dbReference>
<keyword evidence="4 6" id="KW-0378">Hydrolase</keyword>
<dbReference type="GO" id="GO:0008855">
    <property type="term" value="F:exodeoxyribonuclease VII activity"/>
    <property type="evidence" value="ECO:0007669"/>
    <property type="project" value="UniProtKB-UniRule"/>
</dbReference>
<evidence type="ECO:0000256" key="5">
    <source>
        <dbReference type="ARBA" id="ARBA00022839"/>
    </source>
</evidence>
<comment type="subunit">
    <text evidence="6">Heterooligomer composed of large and small subunits.</text>
</comment>
<evidence type="ECO:0000313" key="7">
    <source>
        <dbReference type="EMBL" id="XCC58040.1"/>
    </source>
</evidence>
<sequence>MPSKKMNPAESDSTATIPAVDPALRYEEALKELEKLVSQMESGKFSLEETLSAYQRGTALLKHCQGVLSKVEQQVKLIET</sequence>
<dbReference type="NCBIfam" id="TIGR01280">
    <property type="entry name" value="xseB"/>
    <property type="match status" value="1"/>
</dbReference>
<dbReference type="RefSeq" id="WP_353439188.1">
    <property type="nucleotide sequence ID" value="NZ_CP099959.1"/>
</dbReference>
<dbReference type="NCBIfam" id="NF002140">
    <property type="entry name" value="PRK00977.1-4"/>
    <property type="match status" value="1"/>
</dbReference>
<dbReference type="HAMAP" id="MF_00337">
    <property type="entry name" value="Exonuc_7_S"/>
    <property type="match status" value="1"/>
</dbReference>
<protein>
    <recommendedName>
        <fullName evidence="6">Exodeoxyribonuclease 7 small subunit</fullName>
        <ecNumber evidence="6">3.1.11.6</ecNumber>
    </recommendedName>
    <alternativeName>
        <fullName evidence="6">Exodeoxyribonuclease VII small subunit</fullName>
        <shortName evidence="6">Exonuclease VII small subunit</shortName>
    </alternativeName>
</protein>
<organism evidence="7">
    <name type="scientific">Polynucleobacter sp. UK-FUSCHL-C3</name>
    <dbReference type="NCBI Taxonomy" id="2955208"/>
    <lineage>
        <taxon>Bacteria</taxon>
        <taxon>Pseudomonadati</taxon>
        <taxon>Pseudomonadota</taxon>
        <taxon>Betaproteobacteria</taxon>
        <taxon>Burkholderiales</taxon>
        <taxon>Burkholderiaceae</taxon>
        <taxon>Polynucleobacter</taxon>
    </lineage>
</organism>
<evidence type="ECO:0000256" key="1">
    <source>
        <dbReference type="ARBA" id="ARBA00009998"/>
    </source>
</evidence>
<reference evidence="7" key="1">
    <citation type="submission" date="2022-06" db="EMBL/GenBank/DDBJ databases">
        <title>New Polynucleobacter species.</title>
        <authorList>
            <person name="Hahn M.W."/>
        </authorList>
    </citation>
    <scope>NUCLEOTIDE SEQUENCE</scope>
    <source>
        <strain evidence="7">UK-FUSCHL-C3</strain>
    </source>
</reference>